<dbReference type="InterPro" id="IPR050445">
    <property type="entry name" value="Bact_polysacc_biosynth/exp"/>
</dbReference>
<evidence type="ECO:0000259" key="8">
    <source>
        <dbReference type="Pfam" id="PF02706"/>
    </source>
</evidence>
<keyword evidence="6" id="KW-0175">Coiled coil</keyword>
<reference evidence="10 11" key="1">
    <citation type="submission" date="2024-01" db="EMBL/GenBank/DDBJ databases">
        <title>Unpublished Manusciprt.</title>
        <authorList>
            <person name="Duman M."/>
            <person name="Valdes E.G."/>
            <person name="Ajmi N."/>
            <person name="Altun S."/>
            <person name="Saticioglu I.B."/>
        </authorList>
    </citation>
    <scope>NUCLEOTIDE SEQUENCE [LARGE SCALE GENOMIC DNA]</scope>
    <source>
        <strain evidence="10 11">120P</strain>
    </source>
</reference>
<keyword evidence="4 7" id="KW-1133">Transmembrane helix</keyword>
<dbReference type="PANTHER" id="PTHR32309:SF13">
    <property type="entry name" value="FERRIC ENTEROBACTIN TRANSPORT PROTEIN FEPE"/>
    <property type="match status" value="1"/>
</dbReference>
<evidence type="ECO:0000259" key="9">
    <source>
        <dbReference type="Pfam" id="PF13807"/>
    </source>
</evidence>
<protein>
    <submittedName>
        <fullName evidence="10">Wzz/FepE/Etk N-terminal domain-containing protein</fullName>
    </submittedName>
</protein>
<dbReference type="InterPro" id="IPR032807">
    <property type="entry name" value="GNVR"/>
</dbReference>
<evidence type="ECO:0000256" key="4">
    <source>
        <dbReference type="ARBA" id="ARBA00022989"/>
    </source>
</evidence>
<dbReference type="Pfam" id="PF13807">
    <property type="entry name" value="GNVR"/>
    <property type="match status" value="1"/>
</dbReference>
<dbReference type="GO" id="GO:0005886">
    <property type="term" value="C:plasma membrane"/>
    <property type="evidence" value="ECO:0007669"/>
    <property type="project" value="UniProtKB-SubCell"/>
</dbReference>
<proteinExistence type="predicted"/>
<dbReference type="Pfam" id="PF02706">
    <property type="entry name" value="Wzz"/>
    <property type="match status" value="1"/>
</dbReference>
<feature type="domain" description="Polysaccharide chain length determinant N-terminal" evidence="8">
    <location>
        <begin position="15"/>
        <end position="88"/>
    </location>
</feature>
<evidence type="ECO:0000256" key="7">
    <source>
        <dbReference type="SAM" id="Phobius"/>
    </source>
</evidence>
<evidence type="ECO:0000256" key="6">
    <source>
        <dbReference type="SAM" id="Coils"/>
    </source>
</evidence>
<evidence type="ECO:0000256" key="2">
    <source>
        <dbReference type="ARBA" id="ARBA00022475"/>
    </source>
</evidence>
<sequence>MTSVSRVSAVHHAQDEIDLFNILQVLWRRKALIVGAGVLCAVLGGFYAYMITPIYEVSAVLRPAALNDLDLLNRSKVYSLPPDKALKRLGATLDSYDARWSFFRSRPELVEAYSSLGQSPEQAFSNFNSGSLKVIQPDLKKANPLSSFIGVDLRYEEGVDGVSVLNDFVAYAISRERAQLTQDIQVIIGNRLQEIDDQLKSAEVEYGAKKESRIAKLVESDDIKRAELQDELKALRVQLKMQREARLAQLDEAISIARSLGIRRPSTPSSMGQDSLGSANVIRTEVNNQQIPMYFLGTDALEAERNTLRKRSSDDFTSPRVAQIRKQLILLESNRKVETLKARKNETLFLEGIESLRVERMRLQGINTDMSQLRLVDVDQQAVAPNRPVKPRKVLIVLFALVAGLVLGAIIALARGMIKTRLRHLKTLEIEGSAERVVASGMVGSETRNQRDPTSATG</sequence>
<dbReference type="EMBL" id="JAZDQP010000007">
    <property type="protein sequence ID" value="MEE1867152.1"/>
    <property type="molecule type" value="Genomic_DNA"/>
</dbReference>
<dbReference type="Gene3D" id="3.30.1890.10">
    <property type="entry name" value="FepE-like"/>
    <property type="match status" value="2"/>
</dbReference>
<dbReference type="PANTHER" id="PTHR32309">
    <property type="entry name" value="TYROSINE-PROTEIN KINASE"/>
    <property type="match status" value="1"/>
</dbReference>
<evidence type="ECO:0000256" key="1">
    <source>
        <dbReference type="ARBA" id="ARBA00004651"/>
    </source>
</evidence>
<comment type="caution">
    <text evidence="10">The sequence shown here is derived from an EMBL/GenBank/DDBJ whole genome shotgun (WGS) entry which is preliminary data.</text>
</comment>
<keyword evidence="5 7" id="KW-0472">Membrane</keyword>
<name>A0AB35WRS8_9PSED</name>
<evidence type="ECO:0000256" key="3">
    <source>
        <dbReference type="ARBA" id="ARBA00022692"/>
    </source>
</evidence>
<feature type="transmembrane region" description="Helical" evidence="7">
    <location>
        <begin position="31"/>
        <end position="50"/>
    </location>
</feature>
<dbReference type="InterPro" id="IPR003856">
    <property type="entry name" value="LPS_length_determ_N"/>
</dbReference>
<comment type="subcellular location">
    <subcellularLocation>
        <location evidence="1">Cell membrane</location>
        <topology evidence="1">Multi-pass membrane protein</topology>
    </subcellularLocation>
</comment>
<dbReference type="RefSeq" id="WP_330079684.1">
    <property type="nucleotide sequence ID" value="NZ_JAZDCU010000006.1"/>
</dbReference>
<keyword evidence="11" id="KW-1185">Reference proteome</keyword>
<feature type="coiled-coil region" evidence="6">
    <location>
        <begin position="218"/>
        <end position="245"/>
    </location>
</feature>
<organism evidence="10 11">
    <name type="scientific">Pseudomonas auratipiscis</name>
    <dbReference type="NCBI Taxonomy" id="3115853"/>
    <lineage>
        <taxon>Bacteria</taxon>
        <taxon>Pseudomonadati</taxon>
        <taxon>Pseudomonadota</taxon>
        <taxon>Gammaproteobacteria</taxon>
        <taxon>Pseudomonadales</taxon>
        <taxon>Pseudomonadaceae</taxon>
        <taxon>Pseudomonas</taxon>
    </lineage>
</organism>
<accession>A0AB35WRS8</accession>
<keyword evidence="3 7" id="KW-0812">Transmembrane</keyword>
<evidence type="ECO:0000313" key="10">
    <source>
        <dbReference type="EMBL" id="MEE1867152.1"/>
    </source>
</evidence>
<dbReference type="GO" id="GO:0004713">
    <property type="term" value="F:protein tyrosine kinase activity"/>
    <property type="evidence" value="ECO:0007669"/>
    <property type="project" value="TreeGrafter"/>
</dbReference>
<gene>
    <name evidence="10" type="ORF">V0R53_12180</name>
</gene>
<evidence type="ECO:0000313" key="11">
    <source>
        <dbReference type="Proteomes" id="UP001307839"/>
    </source>
</evidence>
<dbReference type="AlphaFoldDB" id="A0AB35WRS8"/>
<dbReference type="SUPFAM" id="SSF160355">
    <property type="entry name" value="Bacterial polysaccharide co-polymerase-like"/>
    <property type="match status" value="2"/>
</dbReference>
<dbReference type="Proteomes" id="UP001307839">
    <property type="component" value="Unassembled WGS sequence"/>
</dbReference>
<feature type="transmembrane region" description="Helical" evidence="7">
    <location>
        <begin position="394"/>
        <end position="414"/>
    </location>
</feature>
<feature type="domain" description="Tyrosine-protein kinase G-rich" evidence="9">
    <location>
        <begin position="369"/>
        <end position="416"/>
    </location>
</feature>
<keyword evidence="2" id="KW-1003">Cell membrane</keyword>
<evidence type="ECO:0000256" key="5">
    <source>
        <dbReference type="ARBA" id="ARBA00023136"/>
    </source>
</evidence>